<comment type="cofactor">
    <cofactor evidence="1">
        <name>Zn(2+)</name>
        <dbReference type="ChEBI" id="CHEBI:29105"/>
    </cofactor>
</comment>
<organism evidence="6 7">
    <name type="scientific">Alistipes inops</name>
    <dbReference type="NCBI Taxonomy" id="1501391"/>
    <lineage>
        <taxon>Bacteria</taxon>
        <taxon>Pseudomonadati</taxon>
        <taxon>Bacteroidota</taxon>
        <taxon>Bacteroidia</taxon>
        <taxon>Bacteroidales</taxon>
        <taxon>Rikenellaceae</taxon>
        <taxon>Alistipes</taxon>
    </lineage>
</organism>
<evidence type="ECO:0000259" key="5">
    <source>
        <dbReference type="SMART" id="SM00849"/>
    </source>
</evidence>
<dbReference type="CDD" id="cd06262">
    <property type="entry name" value="metallo-hydrolase-like_MBL-fold"/>
    <property type="match status" value="1"/>
</dbReference>
<evidence type="ECO:0000313" key="6">
    <source>
        <dbReference type="EMBL" id="KHE42392.1"/>
    </source>
</evidence>
<dbReference type="Pfam" id="PF00753">
    <property type="entry name" value="Lactamase_B"/>
    <property type="match status" value="1"/>
</dbReference>
<gene>
    <name evidence="6" type="ORF">LG35_03925</name>
</gene>
<dbReference type="RefSeq" id="WP_035472485.1">
    <property type="nucleotide sequence ID" value="NZ_JRGF01000004.1"/>
</dbReference>
<dbReference type="InterPro" id="IPR036866">
    <property type="entry name" value="RibonucZ/Hydroxyglut_hydro"/>
</dbReference>
<keyword evidence="3 6" id="KW-0378">Hydrolase</keyword>
<evidence type="ECO:0000256" key="4">
    <source>
        <dbReference type="ARBA" id="ARBA00022833"/>
    </source>
</evidence>
<comment type="caution">
    <text evidence="6">The sequence shown here is derived from an EMBL/GenBank/DDBJ whole genome shotgun (WGS) entry which is preliminary data.</text>
</comment>
<proteinExistence type="predicted"/>
<keyword evidence="7" id="KW-1185">Reference proteome</keyword>
<keyword evidence="4" id="KW-0862">Zinc</keyword>
<evidence type="ECO:0000256" key="3">
    <source>
        <dbReference type="ARBA" id="ARBA00022801"/>
    </source>
</evidence>
<evidence type="ECO:0000256" key="1">
    <source>
        <dbReference type="ARBA" id="ARBA00001947"/>
    </source>
</evidence>
<reference evidence="6 7" key="1">
    <citation type="submission" date="2014-09" db="EMBL/GenBank/DDBJ databases">
        <title>Alistipes sp. 627, sp. nov., a novel member of the family Rikenellaceae isolated from human faeces.</title>
        <authorList>
            <person name="Shkoporov A.N."/>
            <person name="Chaplin A.V."/>
            <person name="Motuzova O.V."/>
            <person name="Kafarskaia L.I."/>
            <person name="Khokhlova E.V."/>
            <person name="Efimov B.A."/>
        </authorList>
    </citation>
    <scope>NUCLEOTIDE SEQUENCE [LARGE SCALE GENOMIC DNA]</scope>
    <source>
        <strain evidence="6 7">627</strain>
    </source>
</reference>
<evidence type="ECO:0000313" key="7">
    <source>
        <dbReference type="Proteomes" id="UP000030889"/>
    </source>
</evidence>
<feature type="domain" description="Metallo-beta-lactamase" evidence="5">
    <location>
        <begin position="12"/>
        <end position="194"/>
    </location>
</feature>
<sequence>MKIARLTFNPFQENTYVLWDETGEAAVVDAGNYTPKETEALRGFIEERGLRPVLAVNTHGHVDHMLGVERVKELYGVPFALHPDDGFLIESAAVHGAMYGFRVEAVPTVERSLADGDEVVFGNTRLRVIHTPGHTPGHVCLYLPQEKVLLTGDTLFRESIGRTDLPGGDYGWIMKSIIDRILPLGEEVTIYPGHGGESTLGHEMLYNPFITEVMEGDVRPE</sequence>
<accession>A0ABR4YJP5</accession>
<dbReference type="SUPFAM" id="SSF56281">
    <property type="entry name" value="Metallo-hydrolase/oxidoreductase"/>
    <property type="match status" value="1"/>
</dbReference>
<dbReference type="InterPro" id="IPR051453">
    <property type="entry name" value="MBL_Glyoxalase_II"/>
</dbReference>
<dbReference type="Proteomes" id="UP000030889">
    <property type="component" value="Unassembled WGS sequence"/>
</dbReference>
<dbReference type="PANTHER" id="PTHR46233">
    <property type="entry name" value="HYDROXYACYLGLUTATHIONE HYDROLASE GLOC"/>
    <property type="match status" value="1"/>
</dbReference>
<dbReference type="EMBL" id="JRGF01000004">
    <property type="protein sequence ID" value="KHE42392.1"/>
    <property type="molecule type" value="Genomic_DNA"/>
</dbReference>
<name>A0ABR4YJP5_9BACT</name>
<dbReference type="GO" id="GO:0016787">
    <property type="term" value="F:hydrolase activity"/>
    <property type="evidence" value="ECO:0007669"/>
    <property type="project" value="UniProtKB-KW"/>
</dbReference>
<dbReference type="PANTHER" id="PTHR46233:SF3">
    <property type="entry name" value="HYDROXYACYLGLUTATHIONE HYDROLASE GLOC"/>
    <property type="match status" value="1"/>
</dbReference>
<dbReference type="InterPro" id="IPR001279">
    <property type="entry name" value="Metallo-B-lactamas"/>
</dbReference>
<keyword evidence="2" id="KW-0479">Metal-binding</keyword>
<dbReference type="Gene3D" id="3.60.15.10">
    <property type="entry name" value="Ribonuclease Z/Hydroxyacylglutathione hydrolase-like"/>
    <property type="match status" value="1"/>
</dbReference>
<evidence type="ECO:0000256" key="2">
    <source>
        <dbReference type="ARBA" id="ARBA00022723"/>
    </source>
</evidence>
<dbReference type="SMART" id="SM00849">
    <property type="entry name" value="Lactamase_B"/>
    <property type="match status" value="1"/>
</dbReference>
<protein>
    <submittedName>
        <fullName evidence="6">Zn-dependent hydrolase</fullName>
    </submittedName>
</protein>